<gene>
    <name evidence="5" type="ORF">GK047_21675</name>
</gene>
<dbReference type="RefSeq" id="WP_163951644.1">
    <property type="nucleotide sequence ID" value="NZ_JAAIKC010000010.1"/>
</dbReference>
<dbReference type="GO" id="GO:0045892">
    <property type="term" value="P:negative regulation of DNA-templated transcription"/>
    <property type="evidence" value="ECO:0007669"/>
    <property type="project" value="InterPro"/>
</dbReference>
<dbReference type="Pfam" id="PF03965">
    <property type="entry name" value="Penicillinase_R"/>
    <property type="match status" value="1"/>
</dbReference>
<keyword evidence="2" id="KW-0805">Transcription regulation</keyword>
<dbReference type="InterPro" id="IPR036390">
    <property type="entry name" value="WH_DNA-bd_sf"/>
</dbReference>
<dbReference type="AlphaFoldDB" id="A0A6G4A470"/>
<accession>A0A6G4A470</accession>
<evidence type="ECO:0000256" key="4">
    <source>
        <dbReference type="ARBA" id="ARBA00023163"/>
    </source>
</evidence>
<sequence length="143" mass="16430">MKIKKYNVNEEGLNRFFGPLEAKIMEILWSSEGFTVKEVQTLVNKDHPISLTAVMTVLTRLHEKGHLDKKSEGRGRGRVSQYAATLTKEQFINEQTKAVTHGLIHEYGDLVVNHMVEALEEVDSEILVRLQEKLTMIQKRKNK</sequence>
<dbReference type="SUPFAM" id="SSF46785">
    <property type="entry name" value="Winged helix' DNA-binding domain"/>
    <property type="match status" value="1"/>
</dbReference>
<evidence type="ECO:0000256" key="1">
    <source>
        <dbReference type="ARBA" id="ARBA00011046"/>
    </source>
</evidence>
<protein>
    <submittedName>
        <fullName evidence="5">BlaI/MecI/CopY family transcriptional regulator</fullName>
    </submittedName>
</protein>
<organism evidence="5">
    <name type="scientific">Paenibacillus sp. SYP-B3998</name>
    <dbReference type="NCBI Taxonomy" id="2678564"/>
    <lineage>
        <taxon>Bacteria</taxon>
        <taxon>Bacillati</taxon>
        <taxon>Bacillota</taxon>
        <taxon>Bacilli</taxon>
        <taxon>Bacillales</taxon>
        <taxon>Paenibacillaceae</taxon>
        <taxon>Paenibacillus</taxon>
    </lineage>
</organism>
<keyword evidence="4" id="KW-0804">Transcription</keyword>
<dbReference type="InterPro" id="IPR036388">
    <property type="entry name" value="WH-like_DNA-bd_sf"/>
</dbReference>
<reference evidence="5" key="1">
    <citation type="submission" date="2020-02" db="EMBL/GenBank/DDBJ databases">
        <authorList>
            <person name="Shen X.-R."/>
            <person name="Zhang Y.-X."/>
        </authorList>
    </citation>
    <scope>NUCLEOTIDE SEQUENCE</scope>
    <source>
        <strain evidence="5">SYP-B3998</strain>
    </source>
</reference>
<dbReference type="EMBL" id="JAAIKC010000010">
    <property type="protein sequence ID" value="NEW08609.1"/>
    <property type="molecule type" value="Genomic_DNA"/>
</dbReference>
<evidence type="ECO:0000313" key="5">
    <source>
        <dbReference type="EMBL" id="NEW08609.1"/>
    </source>
</evidence>
<evidence type="ECO:0000256" key="2">
    <source>
        <dbReference type="ARBA" id="ARBA00023015"/>
    </source>
</evidence>
<comment type="similarity">
    <text evidence="1">Belongs to the BlaI transcriptional regulatory family.</text>
</comment>
<name>A0A6G4A470_9BACL</name>
<keyword evidence="3" id="KW-0238">DNA-binding</keyword>
<dbReference type="InterPro" id="IPR005650">
    <property type="entry name" value="BlaI_family"/>
</dbReference>
<dbReference type="Gene3D" id="1.10.10.10">
    <property type="entry name" value="Winged helix-like DNA-binding domain superfamily/Winged helix DNA-binding domain"/>
    <property type="match status" value="1"/>
</dbReference>
<evidence type="ECO:0000256" key="3">
    <source>
        <dbReference type="ARBA" id="ARBA00023125"/>
    </source>
</evidence>
<comment type="caution">
    <text evidence="5">The sequence shown here is derived from an EMBL/GenBank/DDBJ whole genome shotgun (WGS) entry which is preliminary data.</text>
</comment>
<proteinExistence type="inferred from homology"/>
<dbReference type="GO" id="GO:0003677">
    <property type="term" value="F:DNA binding"/>
    <property type="evidence" value="ECO:0007669"/>
    <property type="project" value="UniProtKB-KW"/>
</dbReference>